<dbReference type="Pfam" id="PF12776">
    <property type="entry name" value="Myb_DNA-bind_3"/>
    <property type="match status" value="1"/>
</dbReference>
<sequence length="133" mass="15736">MTVLNVLLQSHFLYNGKWSSKVDAKLIDTIVNLRLETGWKEEEILTFFLMTAAREIHNMCGMVFNVPELVTSIRLLAMRYQTFKEVINSKGTYWDRAEHFVHATDSIWVDIIEKNPFAVAYYYHDDPKYNRLR</sequence>
<comment type="caution">
    <text evidence="2">The sequence shown here is derived from an EMBL/GenBank/DDBJ whole genome shotgun (WGS) entry which is preliminary data.</text>
</comment>
<accession>A0A8X8W3A1</accession>
<dbReference type="AlphaFoldDB" id="A0A8X8W3A1"/>
<feature type="domain" description="Myb/SANT-like" evidence="1">
    <location>
        <begin position="17"/>
        <end position="109"/>
    </location>
</feature>
<evidence type="ECO:0000313" key="3">
    <source>
        <dbReference type="Proteomes" id="UP000298416"/>
    </source>
</evidence>
<proteinExistence type="predicted"/>
<dbReference type="InterPro" id="IPR024752">
    <property type="entry name" value="Myb/SANT-like_dom"/>
</dbReference>
<keyword evidence="3" id="KW-1185">Reference proteome</keyword>
<name>A0A8X8W3A1_SALSN</name>
<evidence type="ECO:0000259" key="1">
    <source>
        <dbReference type="Pfam" id="PF12776"/>
    </source>
</evidence>
<organism evidence="2">
    <name type="scientific">Salvia splendens</name>
    <name type="common">Scarlet sage</name>
    <dbReference type="NCBI Taxonomy" id="180675"/>
    <lineage>
        <taxon>Eukaryota</taxon>
        <taxon>Viridiplantae</taxon>
        <taxon>Streptophyta</taxon>
        <taxon>Embryophyta</taxon>
        <taxon>Tracheophyta</taxon>
        <taxon>Spermatophyta</taxon>
        <taxon>Magnoliopsida</taxon>
        <taxon>eudicotyledons</taxon>
        <taxon>Gunneridae</taxon>
        <taxon>Pentapetalae</taxon>
        <taxon>asterids</taxon>
        <taxon>lamiids</taxon>
        <taxon>Lamiales</taxon>
        <taxon>Lamiaceae</taxon>
        <taxon>Nepetoideae</taxon>
        <taxon>Mentheae</taxon>
        <taxon>Salviinae</taxon>
        <taxon>Salvia</taxon>
        <taxon>Salvia subgen. Calosphace</taxon>
        <taxon>core Calosphace</taxon>
    </lineage>
</organism>
<dbReference type="EMBL" id="PNBA02000021">
    <property type="protein sequence ID" value="KAG6387261.1"/>
    <property type="molecule type" value="Genomic_DNA"/>
</dbReference>
<dbReference type="Proteomes" id="UP000298416">
    <property type="component" value="Unassembled WGS sequence"/>
</dbReference>
<protein>
    <recommendedName>
        <fullName evidence="1">Myb/SANT-like domain-containing protein</fullName>
    </recommendedName>
</protein>
<gene>
    <name evidence="2" type="ORF">SASPL_152448</name>
</gene>
<reference evidence="2" key="2">
    <citation type="submission" date="2020-08" db="EMBL/GenBank/DDBJ databases">
        <title>Plant Genome Project.</title>
        <authorList>
            <person name="Zhang R.-G."/>
        </authorList>
    </citation>
    <scope>NUCLEOTIDE SEQUENCE</scope>
    <source>
        <strain evidence="2">Huo1</strain>
        <tissue evidence="2">Leaf</tissue>
    </source>
</reference>
<evidence type="ECO:0000313" key="2">
    <source>
        <dbReference type="EMBL" id="KAG6387261.1"/>
    </source>
</evidence>
<reference evidence="2" key="1">
    <citation type="submission" date="2018-01" db="EMBL/GenBank/DDBJ databases">
        <authorList>
            <person name="Mao J.F."/>
        </authorList>
    </citation>
    <scope>NUCLEOTIDE SEQUENCE</scope>
    <source>
        <strain evidence="2">Huo1</strain>
        <tissue evidence="2">Leaf</tissue>
    </source>
</reference>